<organism evidence="2 3">
    <name type="scientific">Parasphingorhabdus flavimaris</name>
    <dbReference type="NCBI Taxonomy" id="266812"/>
    <lineage>
        <taxon>Bacteria</taxon>
        <taxon>Pseudomonadati</taxon>
        <taxon>Pseudomonadota</taxon>
        <taxon>Alphaproteobacteria</taxon>
        <taxon>Sphingomonadales</taxon>
        <taxon>Sphingomonadaceae</taxon>
        <taxon>Parasphingorhabdus</taxon>
    </lineage>
</organism>
<evidence type="ECO:0000259" key="1">
    <source>
        <dbReference type="Pfam" id="PF02581"/>
    </source>
</evidence>
<name>A0ABX2N589_9SPHN</name>
<dbReference type="Gene3D" id="3.20.20.70">
    <property type="entry name" value="Aldolase class I"/>
    <property type="match status" value="1"/>
</dbReference>
<evidence type="ECO:0000313" key="3">
    <source>
        <dbReference type="Proteomes" id="UP000652427"/>
    </source>
</evidence>
<feature type="domain" description="Thiamine phosphate synthase/TenI" evidence="1">
    <location>
        <begin position="44"/>
        <end position="190"/>
    </location>
</feature>
<dbReference type="InterPro" id="IPR013785">
    <property type="entry name" value="Aldolase_TIM"/>
</dbReference>
<dbReference type="SUPFAM" id="SSF51391">
    <property type="entry name" value="Thiamin phosphate synthase"/>
    <property type="match status" value="1"/>
</dbReference>
<dbReference type="InterPro" id="IPR022998">
    <property type="entry name" value="ThiamineP_synth_TenI"/>
</dbReference>
<sequence length="191" mass="21701">MLRDQPSTVLPEPAGFALPQIWLFTDKRNDRDLDRTILRLPRGSGIIFRHYHLDEQSRRQRFESVRKTARRRGHMVFLAGSPALARRWRADGVHGRHSRRALNRGLLHSAPVHNAQEIHQANRAGAAIYFLSPVFATRSHPGQRPLNPAQVRRLAALCNGVVIFLGGMNQRRYRARKNSSSHGWAAIDALS</sequence>
<accession>A0ABX2N589</accession>
<reference evidence="2 3" key="1">
    <citation type="submission" date="2020-06" db="EMBL/GenBank/DDBJ databases">
        <authorList>
            <person name="Kim S.-J."/>
            <person name="Park S.-J."/>
        </authorList>
    </citation>
    <scope>NUCLEOTIDE SEQUENCE [LARGE SCALE GENOMIC DNA]</scope>
    <source>
        <strain evidence="2 3">SW-151</strain>
    </source>
</reference>
<dbReference type="Pfam" id="PF02581">
    <property type="entry name" value="TMP-TENI"/>
    <property type="match status" value="1"/>
</dbReference>
<dbReference type="RefSeq" id="WP_176280345.1">
    <property type="nucleotide sequence ID" value="NZ_JABWMH010000004.1"/>
</dbReference>
<dbReference type="EMBL" id="JABWMH010000004">
    <property type="protein sequence ID" value="NVD28893.1"/>
    <property type="molecule type" value="Genomic_DNA"/>
</dbReference>
<dbReference type="CDD" id="cd00564">
    <property type="entry name" value="TMP_TenI"/>
    <property type="match status" value="1"/>
</dbReference>
<evidence type="ECO:0000313" key="2">
    <source>
        <dbReference type="EMBL" id="NVD28893.1"/>
    </source>
</evidence>
<protein>
    <submittedName>
        <fullName evidence="2">Thiamine phosphate synthase</fullName>
    </submittedName>
</protein>
<gene>
    <name evidence="2" type="ORF">HUO14_13410</name>
</gene>
<proteinExistence type="predicted"/>
<keyword evidence="3" id="KW-1185">Reference proteome</keyword>
<dbReference type="Proteomes" id="UP000652427">
    <property type="component" value="Unassembled WGS sequence"/>
</dbReference>
<comment type="caution">
    <text evidence="2">The sequence shown here is derived from an EMBL/GenBank/DDBJ whole genome shotgun (WGS) entry which is preliminary data.</text>
</comment>
<dbReference type="InterPro" id="IPR036206">
    <property type="entry name" value="ThiamineP_synth_sf"/>
</dbReference>